<evidence type="ECO:0000313" key="2">
    <source>
        <dbReference type="Proteomes" id="UP000325440"/>
    </source>
</evidence>
<proteinExistence type="predicted"/>
<organism evidence="1 2">
    <name type="scientific">Cinara cedri</name>
    <dbReference type="NCBI Taxonomy" id="506608"/>
    <lineage>
        <taxon>Eukaryota</taxon>
        <taxon>Metazoa</taxon>
        <taxon>Ecdysozoa</taxon>
        <taxon>Arthropoda</taxon>
        <taxon>Hexapoda</taxon>
        <taxon>Insecta</taxon>
        <taxon>Pterygota</taxon>
        <taxon>Neoptera</taxon>
        <taxon>Paraneoptera</taxon>
        <taxon>Hemiptera</taxon>
        <taxon>Sternorrhyncha</taxon>
        <taxon>Aphidomorpha</taxon>
        <taxon>Aphidoidea</taxon>
        <taxon>Aphididae</taxon>
        <taxon>Lachninae</taxon>
        <taxon>Cinara</taxon>
    </lineage>
</organism>
<sequence>MFRVGPLRNNVKPGSLLTYFHLRNNSGLGAILYPYVINKLKNINIYLITINAHYLDPQNCLHSSKSVEHLNSALKMQSNHIILVNVKNVALSELITSNILPGSVVFMAGFVSFDEIYTRKHEDRRKFICLLDMVNTFFFLGVKSKLDDCFYRGKVIKQINHFVYQIEYIDLIGTIDAFIFNLFEIPNDYMISSNVIRVDLKGFKGLNSRSLDLVGVDYINNLLTNCKPMVIELSPVEDFKNVILKLIDVESINERLCRLLNDDSTLISYIVNKPAPENVSGQEINIDNNQSKLINGDLVNIVTFIDIHNIFVRKIKDENNNFFNFIDKVNLYSSAASPIDKLPRLNDIVGIKLLSDGLFNRAKV</sequence>
<name>A0A5E4MJ08_9HEMI</name>
<reference evidence="1 2" key="1">
    <citation type="submission" date="2019-08" db="EMBL/GenBank/DDBJ databases">
        <authorList>
            <person name="Alioto T."/>
            <person name="Alioto T."/>
            <person name="Gomez Garrido J."/>
        </authorList>
    </citation>
    <scope>NUCLEOTIDE SEQUENCE [LARGE SCALE GENOMIC DNA]</scope>
</reference>
<dbReference type="OrthoDB" id="10052065at2759"/>
<dbReference type="AlphaFoldDB" id="A0A5E4MJ08"/>
<dbReference type="Proteomes" id="UP000325440">
    <property type="component" value="Unassembled WGS sequence"/>
</dbReference>
<accession>A0A5E4MJ08</accession>
<gene>
    <name evidence="1" type="ORF">CINCED_3A009836</name>
</gene>
<dbReference type="EMBL" id="CABPRJ010000547">
    <property type="protein sequence ID" value="VVC30883.1"/>
    <property type="molecule type" value="Genomic_DNA"/>
</dbReference>
<keyword evidence="2" id="KW-1185">Reference proteome</keyword>
<evidence type="ECO:0000313" key="1">
    <source>
        <dbReference type="EMBL" id="VVC30883.1"/>
    </source>
</evidence>
<protein>
    <submittedName>
        <fullName evidence="1">Uncharacterized protein</fullName>
    </submittedName>
</protein>